<dbReference type="Pfam" id="PF02620">
    <property type="entry name" value="YceD"/>
    <property type="match status" value="1"/>
</dbReference>
<reference evidence="1" key="1">
    <citation type="journal article" date="2020" name="mSystems">
        <title>Genome- and Community-Level Interaction Insights into Carbon Utilization and Element Cycling Functions of Hydrothermarchaeota in Hydrothermal Sediment.</title>
        <authorList>
            <person name="Zhou Z."/>
            <person name="Liu Y."/>
            <person name="Xu W."/>
            <person name="Pan J."/>
            <person name="Luo Z.H."/>
            <person name="Li M."/>
        </authorList>
    </citation>
    <scope>NUCLEOTIDE SEQUENCE [LARGE SCALE GENOMIC DNA]</scope>
    <source>
        <strain evidence="1">SpSt-132</strain>
    </source>
</reference>
<comment type="caution">
    <text evidence="1">The sequence shown here is derived from an EMBL/GenBank/DDBJ whole genome shotgun (WGS) entry which is preliminary data.</text>
</comment>
<accession>A0A7C2YWL4</accession>
<dbReference type="AlphaFoldDB" id="A0A7C2YWL4"/>
<organism evidence="1">
    <name type="scientific">Hydrogenobacter sp</name>
    <dbReference type="NCBI Taxonomy" id="2152829"/>
    <lineage>
        <taxon>Bacteria</taxon>
        <taxon>Pseudomonadati</taxon>
        <taxon>Aquificota</taxon>
        <taxon>Aquificia</taxon>
        <taxon>Aquificales</taxon>
        <taxon>Aquificaceae</taxon>
        <taxon>Hydrogenobacter</taxon>
    </lineage>
</organism>
<name>A0A7C2YWL4_9AQUI</name>
<sequence length="162" mass="18704">MVKLNLKEIFKTRRKFSQSYVVKPEDIKLPSDLGEIKEPISLYVEITKDKGAYKVYMEIEGYVVLECSRCLTLYHKDVGKKEVVRVEPYPTKDVVYLKPADLEVSFYEDEEAFDLTNLLREQIILSIPTKPLCSPDCMTGFEISLKEERTTLGDLLKKSNVL</sequence>
<proteinExistence type="predicted"/>
<gene>
    <name evidence="1" type="ORF">ENO47_06885</name>
</gene>
<evidence type="ECO:0000313" key="1">
    <source>
        <dbReference type="EMBL" id="HEW46371.1"/>
    </source>
</evidence>
<protein>
    <submittedName>
        <fullName evidence="1">DUF177 domain-containing protein</fullName>
    </submittedName>
</protein>
<dbReference type="EMBL" id="DSFP01000061">
    <property type="protein sequence ID" value="HEW46371.1"/>
    <property type="molecule type" value="Genomic_DNA"/>
</dbReference>
<dbReference type="InterPro" id="IPR003772">
    <property type="entry name" value="YceD"/>
</dbReference>